<evidence type="ECO:0000313" key="2">
    <source>
        <dbReference type="EMBL" id="CAG6510479.1"/>
    </source>
</evidence>
<organism evidence="2">
    <name type="scientific">Culex pipiens</name>
    <name type="common">House mosquito</name>
    <dbReference type="NCBI Taxonomy" id="7175"/>
    <lineage>
        <taxon>Eukaryota</taxon>
        <taxon>Metazoa</taxon>
        <taxon>Ecdysozoa</taxon>
        <taxon>Arthropoda</taxon>
        <taxon>Hexapoda</taxon>
        <taxon>Insecta</taxon>
        <taxon>Pterygota</taxon>
        <taxon>Neoptera</taxon>
        <taxon>Endopterygota</taxon>
        <taxon>Diptera</taxon>
        <taxon>Nematocera</taxon>
        <taxon>Culicoidea</taxon>
        <taxon>Culicidae</taxon>
        <taxon>Culicinae</taxon>
        <taxon>Culicini</taxon>
        <taxon>Culex</taxon>
        <taxon>Culex</taxon>
    </lineage>
</organism>
<accession>A0A8D8GKW7</accession>
<dbReference type="AlphaFoldDB" id="A0A8D8GKW7"/>
<keyword evidence="1" id="KW-1133">Transmembrane helix</keyword>
<dbReference type="EMBL" id="HBUE01161696">
    <property type="protein sequence ID" value="CAG6510478.1"/>
    <property type="molecule type" value="Transcribed_RNA"/>
</dbReference>
<reference evidence="2" key="1">
    <citation type="submission" date="2021-05" db="EMBL/GenBank/DDBJ databases">
        <authorList>
            <person name="Alioto T."/>
            <person name="Alioto T."/>
            <person name="Gomez Garrido J."/>
        </authorList>
    </citation>
    <scope>NUCLEOTIDE SEQUENCE</scope>
</reference>
<feature type="transmembrane region" description="Helical" evidence="1">
    <location>
        <begin position="109"/>
        <end position="133"/>
    </location>
</feature>
<feature type="transmembrane region" description="Helical" evidence="1">
    <location>
        <begin position="85"/>
        <end position="102"/>
    </location>
</feature>
<dbReference type="EMBL" id="HBUE01161697">
    <property type="protein sequence ID" value="CAG6510479.1"/>
    <property type="molecule type" value="Transcribed_RNA"/>
</dbReference>
<dbReference type="EMBL" id="HBUE01266891">
    <property type="protein sequence ID" value="CAG6561883.1"/>
    <property type="molecule type" value="Transcribed_RNA"/>
</dbReference>
<protein>
    <submittedName>
        <fullName evidence="2">(northern house mosquito) hypothetical protein</fullName>
    </submittedName>
</protein>
<keyword evidence="1" id="KW-0812">Transmembrane</keyword>
<feature type="transmembrane region" description="Helical" evidence="1">
    <location>
        <begin position="60"/>
        <end position="79"/>
    </location>
</feature>
<dbReference type="EMBL" id="HBUE01266890">
    <property type="protein sequence ID" value="CAG6561882.1"/>
    <property type="molecule type" value="Transcribed_RNA"/>
</dbReference>
<keyword evidence="1" id="KW-0472">Membrane</keyword>
<sequence>MLRDVTSDNPEAAFGLESMYSAGGVVCVDVTQLHETTPDDKNRPRAHVASHSCSGRDDLVIIYFLRFFFPFFGVSSFSLLQATELLFFSCFGTFFCFDLFTVATQQKLLLWLCYFFTFFVTLLDLTAIIFFSLPLSLNQIAFTIRHDKKKTF</sequence>
<proteinExistence type="predicted"/>
<name>A0A8D8GKW7_CULPI</name>
<evidence type="ECO:0000256" key="1">
    <source>
        <dbReference type="SAM" id="Phobius"/>
    </source>
</evidence>